<keyword evidence="1" id="KW-1133">Transmembrane helix</keyword>
<organism evidence="2 3">
    <name type="scientific">Brumimicrobium aurantiacum</name>
    <dbReference type="NCBI Taxonomy" id="1737063"/>
    <lineage>
        <taxon>Bacteria</taxon>
        <taxon>Pseudomonadati</taxon>
        <taxon>Bacteroidota</taxon>
        <taxon>Flavobacteriia</taxon>
        <taxon>Flavobacteriales</taxon>
        <taxon>Crocinitomicaceae</taxon>
        <taxon>Brumimicrobium</taxon>
    </lineage>
</organism>
<evidence type="ECO:0000256" key="1">
    <source>
        <dbReference type="SAM" id="Phobius"/>
    </source>
</evidence>
<proteinExistence type="predicted"/>
<feature type="transmembrane region" description="Helical" evidence="1">
    <location>
        <begin position="263"/>
        <end position="286"/>
    </location>
</feature>
<dbReference type="Proteomes" id="UP000257127">
    <property type="component" value="Unassembled WGS sequence"/>
</dbReference>
<dbReference type="Gene3D" id="3.40.50.360">
    <property type="match status" value="1"/>
</dbReference>
<protein>
    <submittedName>
        <fullName evidence="2">Dialkylrecorsinol condensing enzyme DarA</fullName>
    </submittedName>
</protein>
<evidence type="ECO:0000313" key="2">
    <source>
        <dbReference type="EMBL" id="RFC54904.1"/>
    </source>
</evidence>
<accession>A0A3E1EZC4</accession>
<reference evidence="2 3" key="1">
    <citation type="submission" date="2018-08" db="EMBL/GenBank/DDBJ databases">
        <title>The draft genome squence of Brumimicrobium sp. N62.</title>
        <authorList>
            <person name="Du Z.-J."/>
            <person name="Luo H.-R."/>
        </authorList>
    </citation>
    <scope>NUCLEOTIDE SEQUENCE [LARGE SCALE GENOMIC DNA]</scope>
    <source>
        <strain evidence="2 3">N62</strain>
    </source>
</reference>
<keyword evidence="1" id="KW-0472">Membrane</keyword>
<dbReference type="SUPFAM" id="SSF52218">
    <property type="entry name" value="Flavoproteins"/>
    <property type="match status" value="1"/>
</dbReference>
<name>A0A3E1EZC4_9FLAO</name>
<comment type="caution">
    <text evidence="2">The sequence shown here is derived from an EMBL/GenBank/DDBJ whole genome shotgun (WGS) entry which is preliminary data.</text>
</comment>
<dbReference type="RefSeq" id="WP_116879883.1">
    <property type="nucleotide sequence ID" value="NZ_QURB01000002.1"/>
</dbReference>
<keyword evidence="1" id="KW-0812">Transmembrane</keyword>
<dbReference type="EMBL" id="QURB01000002">
    <property type="protein sequence ID" value="RFC54904.1"/>
    <property type="molecule type" value="Genomic_DNA"/>
</dbReference>
<dbReference type="OrthoDB" id="4547866at2"/>
<gene>
    <name evidence="2" type="ORF">DXU93_03525</name>
</gene>
<keyword evidence="3" id="KW-1185">Reference proteome</keyword>
<sequence length="302" mass="35270">MKKNILVIYYSQTGQLKDIVYNLLQPFEREDDFNVDYYNICPEKPYEFPWSNSAFFDVFPESFQQIPTAIKAPNQDFLRQEYDLVILAYQIWFLTPSIPINSFLKSEYASQILNGRKVVTVIGCRNMWAKSQEKMRKLIAEAKGELVGNVAFVDRHLNHISVITIVHWMMGGKKNRKFGVFPKPGVSDEDIDNASQFGELILSSSKSNDYTTLQKSIIEKGGVNIKSFVILMDEKANKMFNIWSKFVLKNKQSRRLKLKFFKVYLIIAIWVLSPIVYVLFLVTYLFRIKRINEKKVYYSKAN</sequence>
<evidence type="ECO:0000313" key="3">
    <source>
        <dbReference type="Proteomes" id="UP000257127"/>
    </source>
</evidence>
<dbReference type="AlphaFoldDB" id="A0A3E1EZC4"/>
<dbReference type="InterPro" id="IPR029039">
    <property type="entry name" value="Flavoprotein-like_sf"/>
</dbReference>